<evidence type="ECO:0000313" key="2">
    <source>
        <dbReference type="Proteomes" id="UP000276282"/>
    </source>
</evidence>
<name>A0A495P1K4_9FLAO</name>
<dbReference type="AlphaFoldDB" id="A0A495P1K4"/>
<sequence>MKFIYFINLDDFLVTLNFGKTGMISSPSIANLFTYKSLHPIYNLDIDELMKNPHSYSGFSSPRMSNIAITSMSKNGFRLQYGIKNPKPISEAQIIKSELIANIEIEFEKIRREISPNSPSRLIAIYLAEDSYEGRTMLKNMFNKKNNFKIAPVKITCNLLFHKADSKWITEYEKTGNKIAIKKYWQGIPFDKNPEFEYLLEGTIELKNEIDKSELKNKYGS</sequence>
<organism evidence="1 2">
    <name type="scientific">Gillisia mitskevichiae</name>
    <dbReference type="NCBI Taxonomy" id="270921"/>
    <lineage>
        <taxon>Bacteria</taxon>
        <taxon>Pseudomonadati</taxon>
        <taxon>Bacteroidota</taxon>
        <taxon>Flavobacteriia</taxon>
        <taxon>Flavobacteriales</taxon>
        <taxon>Flavobacteriaceae</taxon>
        <taxon>Gillisia</taxon>
    </lineage>
</organism>
<reference evidence="1 2" key="1">
    <citation type="submission" date="2018-10" db="EMBL/GenBank/DDBJ databases">
        <title>Genomic Encyclopedia of Archaeal and Bacterial Type Strains, Phase II (KMG-II): from individual species to whole genera.</title>
        <authorList>
            <person name="Goeker M."/>
        </authorList>
    </citation>
    <scope>NUCLEOTIDE SEQUENCE [LARGE SCALE GENOMIC DNA]</scope>
    <source>
        <strain evidence="1 2">DSM 19839</strain>
    </source>
</reference>
<dbReference type="EMBL" id="RBLG01000008">
    <property type="protein sequence ID" value="RKS42539.1"/>
    <property type="molecule type" value="Genomic_DNA"/>
</dbReference>
<keyword evidence="2" id="KW-1185">Reference proteome</keyword>
<evidence type="ECO:0000313" key="1">
    <source>
        <dbReference type="EMBL" id="RKS42539.1"/>
    </source>
</evidence>
<dbReference type="Proteomes" id="UP000276282">
    <property type="component" value="Unassembled WGS sequence"/>
</dbReference>
<dbReference type="SUPFAM" id="SSF56399">
    <property type="entry name" value="ADP-ribosylation"/>
    <property type="match status" value="1"/>
</dbReference>
<dbReference type="OrthoDB" id="1443648at2"/>
<proteinExistence type="predicted"/>
<dbReference type="RefSeq" id="WP_121346991.1">
    <property type="nucleotide sequence ID" value="NZ_RBLG01000008.1"/>
</dbReference>
<comment type="caution">
    <text evidence="1">The sequence shown here is derived from an EMBL/GenBank/DDBJ whole genome shotgun (WGS) entry which is preliminary data.</text>
</comment>
<accession>A0A495P1K4</accession>
<gene>
    <name evidence="1" type="ORF">BC962_3206</name>
</gene>
<protein>
    <submittedName>
        <fullName evidence="1">Uncharacterized protein DUF2441</fullName>
    </submittedName>
</protein>